<evidence type="ECO:0000313" key="17">
    <source>
        <dbReference type="EMBL" id="TFW28569.1"/>
    </source>
</evidence>
<evidence type="ECO:0000256" key="2">
    <source>
        <dbReference type="ARBA" id="ARBA00007532"/>
    </source>
</evidence>
<dbReference type="PANTHER" id="PTHR22912">
    <property type="entry name" value="DISULFIDE OXIDOREDUCTASE"/>
    <property type="match status" value="1"/>
</dbReference>
<dbReference type="SUPFAM" id="SSF51905">
    <property type="entry name" value="FAD/NAD(P)-binding domain"/>
    <property type="match status" value="1"/>
</dbReference>
<dbReference type="InterPro" id="IPR023753">
    <property type="entry name" value="FAD/NAD-binding_dom"/>
</dbReference>
<name>A0A4Y9STA9_9BURK</name>
<evidence type="ECO:0000256" key="1">
    <source>
        <dbReference type="ARBA" id="ARBA00004496"/>
    </source>
</evidence>
<sequence>MSTEKQFDVVVIGGGPGGYIAAIRAAQLGFKTACIDEWANAKGGPAPGGTCTNVGCIPSKALLQSSEHFEHAGHAFAEHGINVAGLELNLGQMLKRKDGIVKQNNDGILYLFKKNKVTFFHGRGAFAGKADGGYTINVSGPATDTLSAKNVIVATGSNARELPGAPFDEKLILSNTGALAIDAVPARLGVIGAGVIGLEMGSVWRRLGAQVTVLEGLPTFLGAVDEQIAKEAHKMFTKQGLAIHLGCKIGNITKGENEVTVEYVDSTGVAQTATFDRLIVSIGRVPNTTGLGIETVGLQLDDRGFVVVDDECRTSLPGVWAVGDVVRGPMLAHKAEEEGVAVAERIAGQHGHVNFNTVPWVIYTSPEIAWVGKTEQTLKAEGVAYKAGTFPFLANGRARALGDTSGMVKFLADAATDEILGVHIIGPMASELISEAVVAMEFRASSEDIARICHAHPSLSEATKEAALAVDKRSLNF</sequence>
<dbReference type="PANTHER" id="PTHR22912:SF224">
    <property type="entry name" value="DIHYDROLIPOYL DEHYDROGENASE"/>
    <property type="match status" value="1"/>
</dbReference>
<dbReference type="InterPro" id="IPR006258">
    <property type="entry name" value="Lipoamide_DH"/>
</dbReference>
<organism evidence="17 18">
    <name type="scientific">Massilia horti</name>
    <dbReference type="NCBI Taxonomy" id="2562153"/>
    <lineage>
        <taxon>Bacteria</taxon>
        <taxon>Pseudomonadati</taxon>
        <taxon>Pseudomonadota</taxon>
        <taxon>Betaproteobacteria</taxon>
        <taxon>Burkholderiales</taxon>
        <taxon>Oxalobacteraceae</taxon>
        <taxon>Telluria group</taxon>
        <taxon>Massilia</taxon>
    </lineage>
</organism>
<dbReference type="Gene3D" id="3.30.390.30">
    <property type="match status" value="1"/>
</dbReference>
<comment type="caution">
    <text evidence="17">The sequence shown here is derived from an EMBL/GenBank/DDBJ whole genome shotgun (WGS) entry which is preliminary data.</text>
</comment>
<evidence type="ECO:0000256" key="12">
    <source>
        <dbReference type="PIRSR" id="PIRSR000350-3"/>
    </source>
</evidence>
<keyword evidence="7 12" id="KW-0274">FAD</keyword>
<dbReference type="InterPro" id="IPR016156">
    <property type="entry name" value="FAD/NAD-linked_Rdtase_dimer_sf"/>
</dbReference>
<dbReference type="GO" id="GO:0004148">
    <property type="term" value="F:dihydrolipoyl dehydrogenase (NADH) activity"/>
    <property type="evidence" value="ECO:0007669"/>
    <property type="project" value="UniProtKB-EC"/>
</dbReference>
<dbReference type="EMBL" id="SPUM01000136">
    <property type="protein sequence ID" value="TFW28569.1"/>
    <property type="molecule type" value="Genomic_DNA"/>
</dbReference>
<dbReference type="AlphaFoldDB" id="A0A4Y9STA9"/>
<evidence type="ECO:0000256" key="6">
    <source>
        <dbReference type="ARBA" id="ARBA00022630"/>
    </source>
</evidence>
<gene>
    <name evidence="17" type="primary">lpdA</name>
    <name evidence="17" type="ORF">E4O92_20825</name>
</gene>
<keyword evidence="5" id="KW-0963">Cytoplasm</keyword>
<protein>
    <recommendedName>
        <fullName evidence="4 14">Dihydrolipoyl dehydrogenase</fullName>
        <ecNumber evidence="3 14">1.8.1.4</ecNumber>
    </recommendedName>
</protein>
<evidence type="ECO:0000256" key="10">
    <source>
        <dbReference type="ARBA" id="ARBA00049187"/>
    </source>
</evidence>
<dbReference type="RefSeq" id="WP_135191582.1">
    <property type="nucleotide sequence ID" value="NZ_SPUM01000136.1"/>
</dbReference>
<feature type="binding site" evidence="12">
    <location>
        <position position="324"/>
    </location>
    <ligand>
        <name>FAD</name>
        <dbReference type="ChEBI" id="CHEBI:57692"/>
    </ligand>
</feature>
<evidence type="ECO:0000256" key="11">
    <source>
        <dbReference type="PIRSR" id="PIRSR000350-2"/>
    </source>
</evidence>
<feature type="binding site" evidence="12">
    <location>
        <position position="60"/>
    </location>
    <ligand>
        <name>FAD</name>
        <dbReference type="ChEBI" id="CHEBI:57692"/>
    </ligand>
</feature>
<feature type="active site" description="Proton acceptor" evidence="11">
    <location>
        <position position="456"/>
    </location>
</feature>
<keyword evidence="18" id="KW-1185">Reference proteome</keyword>
<evidence type="ECO:0000256" key="5">
    <source>
        <dbReference type="ARBA" id="ARBA00022490"/>
    </source>
</evidence>
<evidence type="ECO:0000256" key="3">
    <source>
        <dbReference type="ARBA" id="ARBA00012608"/>
    </source>
</evidence>
<dbReference type="OrthoDB" id="178496at2"/>
<dbReference type="Pfam" id="PF02852">
    <property type="entry name" value="Pyr_redox_dim"/>
    <property type="match status" value="1"/>
</dbReference>
<dbReference type="InterPro" id="IPR004099">
    <property type="entry name" value="Pyr_nucl-diS_OxRdtase_dimer"/>
</dbReference>
<dbReference type="FunFam" id="3.30.390.30:FF:000001">
    <property type="entry name" value="Dihydrolipoyl dehydrogenase"/>
    <property type="match status" value="1"/>
</dbReference>
<keyword evidence="9 12" id="KW-0520">NAD</keyword>
<evidence type="ECO:0000256" key="4">
    <source>
        <dbReference type="ARBA" id="ARBA00016961"/>
    </source>
</evidence>
<dbReference type="GO" id="GO:0050660">
    <property type="term" value="F:flavin adenine dinucleotide binding"/>
    <property type="evidence" value="ECO:0007669"/>
    <property type="project" value="InterPro"/>
</dbReference>
<feature type="domain" description="FAD/NAD(P)-binding" evidence="16">
    <location>
        <begin position="7"/>
        <end position="339"/>
    </location>
</feature>
<evidence type="ECO:0000256" key="13">
    <source>
        <dbReference type="PIRSR" id="PIRSR000350-4"/>
    </source>
</evidence>
<dbReference type="GO" id="GO:0006103">
    <property type="term" value="P:2-oxoglutarate metabolic process"/>
    <property type="evidence" value="ECO:0007669"/>
    <property type="project" value="TreeGrafter"/>
</dbReference>
<accession>A0A4Y9STA9</accession>
<dbReference type="GO" id="GO:0005737">
    <property type="term" value="C:cytoplasm"/>
    <property type="evidence" value="ECO:0007669"/>
    <property type="project" value="UniProtKB-SubCell"/>
</dbReference>
<dbReference type="PIRSF" id="PIRSF000350">
    <property type="entry name" value="Mercury_reductase_MerA"/>
    <property type="match status" value="1"/>
</dbReference>
<evidence type="ECO:0000256" key="14">
    <source>
        <dbReference type="RuleBase" id="RU003692"/>
    </source>
</evidence>
<reference evidence="17 18" key="1">
    <citation type="submission" date="2019-03" db="EMBL/GenBank/DDBJ databases">
        <title>Draft genome of Massilia hortus sp. nov., a novel bacterial species of the Oxalobacteraceae family.</title>
        <authorList>
            <person name="Peta V."/>
            <person name="Raths R."/>
            <person name="Bucking H."/>
        </authorList>
    </citation>
    <scope>NUCLEOTIDE SEQUENCE [LARGE SCALE GENOMIC DNA]</scope>
    <source>
        <strain evidence="17 18">ONC3</strain>
    </source>
</reference>
<evidence type="ECO:0000259" key="15">
    <source>
        <dbReference type="Pfam" id="PF02852"/>
    </source>
</evidence>
<dbReference type="PRINTS" id="PR00368">
    <property type="entry name" value="FADPNR"/>
</dbReference>
<keyword evidence="14" id="KW-0676">Redox-active center</keyword>
<feature type="binding site" evidence="12">
    <location>
        <position position="283"/>
    </location>
    <ligand>
        <name>NAD(+)</name>
        <dbReference type="ChEBI" id="CHEBI:57540"/>
    </ligand>
</feature>
<keyword evidence="6 14" id="KW-0285">Flavoprotein</keyword>
<proteinExistence type="inferred from homology"/>
<dbReference type="Pfam" id="PF07992">
    <property type="entry name" value="Pyr_redox_2"/>
    <property type="match status" value="1"/>
</dbReference>
<evidence type="ECO:0000256" key="9">
    <source>
        <dbReference type="ARBA" id="ARBA00023027"/>
    </source>
</evidence>
<dbReference type="Proteomes" id="UP000297258">
    <property type="component" value="Unassembled WGS sequence"/>
</dbReference>
<comment type="cofactor">
    <cofactor evidence="12 14">
        <name>FAD</name>
        <dbReference type="ChEBI" id="CHEBI:57692"/>
    </cofactor>
    <text evidence="12 14">Binds 1 FAD per subunit.</text>
</comment>
<evidence type="ECO:0000256" key="8">
    <source>
        <dbReference type="ARBA" id="ARBA00023002"/>
    </source>
</evidence>
<dbReference type="InterPro" id="IPR050151">
    <property type="entry name" value="Class-I_Pyr_Nuc-Dis_Oxidored"/>
</dbReference>
<evidence type="ECO:0000313" key="18">
    <source>
        <dbReference type="Proteomes" id="UP000297258"/>
    </source>
</evidence>
<feature type="binding site" evidence="12">
    <location>
        <begin position="155"/>
        <end position="157"/>
    </location>
    <ligand>
        <name>FAD</name>
        <dbReference type="ChEBI" id="CHEBI:57692"/>
    </ligand>
</feature>
<evidence type="ECO:0000259" key="16">
    <source>
        <dbReference type="Pfam" id="PF07992"/>
    </source>
</evidence>
<dbReference type="InterPro" id="IPR001100">
    <property type="entry name" value="Pyr_nuc-diS_OxRdtase"/>
</dbReference>
<feature type="disulfide bond" description="Redox-active" evidence="13">
    <location>
        <begin position="51"/>
        <end position="56"/>
    </location>
</feature>
<keyword evidence="8 14" id="KW-0560">Oxidoreductase</keyword>
<feature type="binding site" evidence="12">
    <location>
        <position position="215"/>
    </location>
    <ligand>
        <name>NAD(+)</name>
        <dbReference type="ChEBI" id="CHEBI:57540"/>
    </ligand>
</feature>
<feature type="binding site" evidence="12">
    <location>
        <position position="124"/>
    </location>
    <ligand>
        <name>FAD</name>
        <dbReference type="ChEBI" id="CHEBI:57692"/>
    </ligand>
</feature>
<comment type="subcellular location">
    <subcellularLocation>
        <location evidence="1">Cytoplasm</location>
    </subcellularLocation>
</comment>
<comment type="similarity">
    <text evidence="2 14">Belongs to the class-I pyridine nucleotide-disulfide oxidoreductase family.</text>
</comment>
<feature type="binding site" evidence="12">
    <location>
        <begin position="192"/>
        <end position="199"/>
    </location>
    <ligand>
        <name>NAD(+)</name>
        <dbReference type="ChEBI" id="CHEBI:57540"/>
    </ligand>
</feature>
<feature type="binding site" evidence="12">
    <location>
        <begin position="330"/>
        <end position="333"/>
    </location>
    <ligand>
        <name>FAD</name>
        <dbReference type="ChEBI" id="CHEBI:57692"/>
    </ligand>
</feature>
<evidence type="ECO:0000256" key="7">
    <source>
        <dbReference type="ARBA" id="ARBA00022827"/>
    </source>
</evidence>
<dbReference type="InterPro" id="IPR036188">
    <property type="entry name" value="FAD/NAD-bd_sf"/>
</dbReference>
<keyword evidence="12" id="KW-0547">Nucleotide-binding</keyword>
<dbReference type="Gene3D" id="3.50.50.60">
    <property type="entry name" value="FAD/NAD(P)-binding domain"/>
    <property type="match status" value="2"/>
</dbReference>
<dbReference type="NCBIfam" id="TIGR01350">
    <property type="entry name" value="lipoamide_DH"/>
    <property type="match status" value="1"/>
</dbReference>
<comment type="catalytic activity">
    <reaction evidence="10 14">
        <text>N(6)-[(R)-dihydrolipoyl]-L-lysyl-[protein] + NAD(+) = N(6)-[(R)-lipoyl]-L-lysyl-[protein] + NADH + H(+)</text>
        <dbReference type="Rhea" id="RHEA:15045"/>
        <dbReference type="Rhea" id="RHEA-COMP:10474"/>
        <dbReference type="Rhea" id="RHEA-COMP:10475"/>
        <dbReference type="ChEBI" id="CHEBI:15378"/>
        <dbReference type="ChEBI" id="CHEBI:57540"/>
        <dbReference type="ChEBI" id="CHEBI:57945"/>
        <dbReference type="ChEBI" id="CHEBI:83099"/>
        <dbReference type="ChEBI" id="CHEBI:83100"/>
        <dbReference type="EC" id="1.8.1.4"/>
    </reaction>
</comment>
<comment type="miscellaneous">
    <text evidence="14">The active site is a redox-active disulfide bond.</text>
</comment>
<feature type="domain" description="Pyridine nucleotide-disulphide oxidoreductase dimerisation" evidence="15">
    <location>
        <begin position="358"/>
        <end position="467"/>
    </location>
</feature>
<dbReference type="EC" id="1.8.1.4" evidence="3 14"/>
<dbReference type="PRINTS" id="PR00411">
    <property type="entry name" value="PNDRDTASEI"/>
</dbReference>
<dbReference type="SUPFAM" id="SSF55424">
    <property type="entry name" value="FAD/NAD-linked reductases, dimerisation (C-terminal) domain"/>
    <property type="match status" value="1"/>
</dbReference>